<feature type="compositionally biased region" description="Basic and acidic residues" evidence="1">
    <location>
        <begin position="70"/>
        <end position="84"/>
    </location>
</feature>
<evidence type="ECO:0000313" key="2">
    <source>
        <dbReference type="EMBL" id="MEQ2275197.1"/>
    </source>
</evidence>
<reference evidence="2 3" key="1">
    <citation type="submission" date="2021-06" db="EMBL/GenBank/DDBJ databases">
        <authorList>
            <person name="Palmer J.M."/>
        </authorList>
    </citation>
    <scope>NUCLEOTIDE SEQUENCE [LARGE SCALE GENOMIC DNA]</scope>
    <source>
        <strain evidence="2 3">XR_2019</strain>
        <tissue evidence="2">Muscle</tissue>
    </source>
</reference>
<gene>
    <name evidence="2" type="ORF">XENORESO_000111</name>
</gene>
<feature type="region of interest" description="Disordered" evidence="1">
    <location>
        <begin position="68"/>
        <end position="99"/>
    </location>
</feature>
<evidence type="ECO:0000256" key="1">
    <source>
        <dbReference type="SAM" id="MobiDB-lite"/>
    </source>
</evidence>
<evidence type="ECO:0000313" key="3">
    <source>
        <dbReference type="Proteomes" id="UP001444071"/>
    </source>
</evidence>
<keyword evidence="3" id="KW-1185">Reference proteome</keyword>
<dbReference type="Proteomes" id="UP001444071">
    <property type="component" value="Unassembled WGS sequence"/>
</dbReference>
<proteinExistence type="predicted"/>
<accession>A0ABV0X3K0</accession>
<organism evidence="2 3">
    <name type="scientific">Xenotaenia resolanae</name>
    <dbReference type="NCBI Taxonomy" id="208358"/>
    <lineage>
        <taxon>Eukaryota</taxon>
        <taxon>Metazoa</taxon>
        <taxon>Chordata</taxon>
        <taxon>Craniata</taxon>
        <taxon>Vertebrata</taxon>
        <taxon>Euteleostomi</taxon>
        <taxon>Actinopterygii</taxon>
        <taxon>Neopterygii</taxon>
        <taxon>Teleostei</taxon>
        <taxon>Neoteleostei</taxon>
        <taxon>Acanthomorphata</taxon>
        <taxon>Ovalentaria</taxon>
        <taxon>Atherinomorphae</taxon>
        <taxon>Cyprinodontiformes</taxon>
        <taxon>Goodeidae</taxon>
        <taxon>Xenotaenia</taxon>
    </lineage>
</organism>
<comment type="caution">
    <text evidence="2">The sequence shown here is derived from an EMBL/GenBank/DDBJ whole genome shotgun (WGS) entry which is preliminary data.</text>
</comment>
<sequence length="99" mass="11066">MPDCVHAREFAALCVFLHAAGKGQLTDRYKYKSKMGPRAPLRSVLPPDKDSNQTLTASCRVDVWAGATLKPEDTEQQQKDDRGNNSKAIRHMGKEHSRT</sequence>
<dbReference type="EMBL" id="JAHRIM010081090">
    <property type="protein sequence ID" value="MEQ2275197.1"/>
    <property type="molecule type" value="Genomic_DNA"/>
</dbReference>
<name>A0ABV0X3K0_9TELE</name>
<protein>
    <submittedName>
        <fullName evidence="2">Uncharacterized protein</fullName>
    </submittedName>
</protein>